<sequence length="196" mass="21763">MSAFLIGKSAPDFVVQAVVDGEETTISLKDYLGKYVVLFFYPKDFTYVCPTELHAFQEALEAFQERGAVVLGCSVDDIETHKRWLNTEKRAGGVAGITYPLLSDVEKTMSADYGVLLPKEELSLRGVFLIDKEGIVRHLTINDLPLGRSIEEELRVLDALIFFEAHGLVCPANWRVGAKAMAPNEAGLQSYFETLD</sequence>
<dbReference type="GO" id="GO:0006979">
    <property type="term" value="P:response to oxidative stress"/>
    <property type="evidence" value="ECO:0007669"/>
    <property type="project" value="TreeGrafter"/>
</dbReference>
<evidence type="ECO:0000256" key="2">
    <source>
        <dbReference type="ARBA" id="ARBA00009796"/>
    </source>
</evidence>
<evidence type="ECO:0000313" key="12">
    <source>
        <dbReference type="EMBL" id="KTF29038.1"/>
    </source>
</evidence>
<dbReference type="GO" id="GO:0045454">
    <property type="term" value="P:cell redox homeostasis"/>
    <property type="evidence" value="ECO:0007669"/>
    <property type="project" value="TreeGrafter"/>
</dbReference>
<reference evidence="12 13" key="1">
    <citation type="submission" date="2015-06" db="EMBL/GenBank/DDBJ databases">
        <title>More than comparative genomics: Whole genome sequencing reveals elusive C. pecorum plasmid and re-evaluates genetic differences and phylogenetic relationships between C. pecorum from pig, cattle, sheep and koala hosts.</title>
        <authorList>
            <person name="Jelocnik M."/>
            <person name="Bachmann N.L."/>
            <person name="Kaltenboeck B."/>
            <person name="Waugh C."/>
            <person name="Woolford L."/>
            <person name="Speight N."/>
            <person name="Gillett A."/>
            <person name="Higgins D."/>
            <person name="Flanagan C."/>
            <person name="Myers G."/>
            <person name="Timms P."/>
            <person name="Polkinghorne A."/>
        </authorList>
    </citation>
    <scope>NUCLEOTIDE SEQUENCE [LARGE SCALE GENOMIC DNA]</scope>
    <source>
        <strain evidence="12 13">L1</strain>
    </source>
</reference>
<dbReference type="InterPro" id="IPR000866">
    <property type="entry name" value="AhpC/TSA"/>
</dbReference>
<evidence type="ECO:0000256" key="9">
    <source>
        <dbReference type="ARBA" id="ARBA00037420"/>
    </source>
</evidence>
<evidence type="ECO:0000259" key="11">
    <source>
        <dbReference type="PROSITE" id="PS51352"/>
    </source>
</evidence>
<keyword evidence="5" id="KW-0560">Oxidoreductase</keyword>
<dbReference type="Pfam" id="PF00578">
    <property type="entry name" value="AhpC-TSA"/>
    <property type="match status" value="1"/>
</dbReference>
<comment type="function">
    <text evidence="9">Thiol-specific peroxidase that catalyzes the reduction of hydrogen peroxide and organic hydroperoxides to water and alcohols, respectively. Plays a role in cell protection against oxidative stress by detoxifying peroxides.</text>
</comment>
<evidence type="ECO:0000256" key="6">
    <source>
        <dbReference type="ARBA" id="ARBA00023157"/>
    </source>
</evidence>
<evidence type="ECO:0000256" key="7">
    <source>
        <dbReference type="ARBA" id="ARBA00023284"/>
    </source>
</evidence>
<dbReference type="InterPro" id="IPR013766">
    <property type="entry name" value="Thioredoxin_domain"/>
</dbReference>
<protein>
    <recommendedName>
        <fullName evidence="8">Thioredoxin peroxidase</fullName>
    </recommendedName>
</protein>
<keyword evidence="3" id="KW-0963">Cytoplasm</keyword>
<dbReference type="Gene3D" id="3.40.30.10">
    <property type="entry name" value="Glutaredoxin"/>
    <property type="match status" value="1"/>
</dbReference>
<dbReference type="EMBL" id="LFRH01000001">
    <property type="protein sequence ID" value="KTF29038.1"/>
    <property type="molecule type" value="Genomic_DNA"/>
</dbReference>
<evidence type="ECO:0000256" key="5">
    <source>
        <dbReference type="ARBA" id="ARBA00023002"/>
    </source>
</evidence>
<dbReference type="GO" id="GO:0008379">
    <property type="term" value="F:thioredoxin peroxidase activity"/>
    <property type="evidence" value="ECO:0007669"/>
    <property type="project" value="TreeGrafter"/>
</dbReference>
<gene>
    <name evidence="12" type="primary">prdx2</name>
    <name evidence="12" type="ORF">cpL1_0249</name>
</gene>
<dbReference type="InterPro" id="IPR024706">
    <property type="entry name" value="Peroxiredoxin_AhpC-typ"/>
</dbReference>
<organism evidence="12 13">
    <name type="scientific">Chlamydia pecorum</name>
    <dbReference type="NCBI Taxonomy" id="85991"/>
    <lineage>
        <taxon>Bacteria</taxon>
        <taxon>Pseudomonadati</taxon>
        <taxon>Chlamydiota</taxon>
        <taxon>Chlamydiia</taxon>
        <taxon>Chlamydiales</taxon>
        <taxon>Chlamydiaceae</taxon>
        <taxon>Chlamydia/Chlamydophila group</taxon>
        <taxon>Chlamydia</taxon>
    </lineage>
</organism>
<accession>A0AA40U5E4</accession>
<comment type="subcellular location">
    <subcellularLocation>
        <location evidence="1">Cytoplasm</location>
    </subcellularLocation>
</comment>
<evidence type="ECO:0000256" key="10">
    <source>
        <dbReference type="PIRSR" id="PIRSR000239-1"/>
    </source>
</evidence>
<dbReference type="InterPro" id="IPR036249">
    <property type="entry name" value="Thioredoxin-like_sf"/>
</dbReference>
<keyword evidence="7" id="KW-0676">Redox-active center</keyword>
<evidence type="ECO:0000256" key="1">
    <source>
        <dbReference type="ARBA" id="ARBA00004496"/>
    </source>
</evidence>
<dbReference type="GO" id="GO:0042744">
    <property type="term" value="P:hydrogen peroxide catabolic process"/>
    <property type="evidence" value="ECO:0007669"/>
    <property type="project" value="TreeGrafter"/>
</dbReference>
<dbReference type="PANTHER" id="PTHR10681">
    <property type="entry name" value="THIOREDOXIN PEROXIDASE"/>
    <property type="match status" value="1"/>
</dbReference>
<dbReference type="GO" id="GO:0005829">
    <property type="term" value="C:cytosol"/>
    <property type="evidence" value="ECO:0007669"/>
    <property type="project" value="TreeGrafter"/>
</dbReference>
<dbReference type="FunFam" id="3.40.30.10:FF:000002">
    <property type="entry name" value="Alkyl hydroperoxide reductase C"/>
    <property type="match status" value="1"/>
</dbReference>
<evidence type="ECO:0000256" key="4">
    <source>
        <dbReference type="ARBA" id="ARBA00022559"/>
    </source>
</evidence>
<dbReference type="PROSITE" id="PS51352">
    <property type="entry name" value="THIOREDOXIN_2"/>
    <property type="match status" value="1"/>
</dbReference>
<dbReference type="InterPro" id="IPR050217">
    <property type="entry name" value="Peroxiredoxin"/>
</dbReference>
<comment type="caution">
    <text evidence="12">The sequence shown here is derived from an EMBL/GenBank/DDBJ whole genome shotgun (WGS) entry which is preliminary data.</text>
</comment>
<dbReference type="CDD" id="cd03015">
    <property type="entry name" value="PRX_Typ2cys"/>
    <property type="match status" value="1"/>
</dbReference>
<keyword evidence="6" id="KW-1015">Disulfide bond</keyword>
<evidence type="ECO:0000256" key="8">
    <source>
        <dbReference type="ARBA" id="ARBA00032824"/>
    </source>
</evidence>
<evidence type="ECO:0000313" key="13">
    <source>
        <dbReference type="Proteomes" id="UP000054301"/>
    </source>
</evidence>
<dbReference type="Proteomes" id="UP000054301">
    <property type="component" value="Unassembled WGS sequence"/>
</dbReference>
<dbReference type="GO" id="GO:0033554">
    <property type="term" value="P:cellular response to stress"/>
    <property type="evidence" value="ECO:0007669"/>
    <property type="project" value="TreeGrafter"/>
</dbReference>
<dbReference type="RefSeq" id="WP_021756975.1">
    <property type="nucleotide sequence ID" value="NZ_LFRH01000001.1"/>
</dbReference>
<dbReference type="InterPro" id="IPR019479">
    <property type="entry name" value="Peroxiredoxin_C"/>
</dbReference>
<dbReference type="AlphaFoldDB" id="A0AA40U5E4"/>
<dbReference type="PANTHER" id="PTHR10681:SF128">
    <property type="entry name" value="THIOREDOXIN-DEPENDENT PEROXIDE REDUCTASE, MITOCHONDRIAL"/>
    <property type="match status" value="1"/>
</dbReference>
<evidence type="ECO:0000256" key="3">
    <source>
        <dbReference type="ARBA" id="ARBA00022490"/>
    </source>
</evidence>
<feature type="domain" description="Thioredoxin" evidence="11">
    <location>
        <begin position="4"/>
        <end position="162"/>
    </location>
</feature>
<dbReference type="PIRSF" id="PIRSF000239">
    <property type="entry name" value="AHPC"/>
    <property type="match status" value="1"/>
</dbReference>
<feature type="active site" description="Cysteine sulfenic acid (-SOH) intermediate; for peroxidase activity" evidence="10">
    <location>
        <position position="49"/>
    </location>
</feature>
<comment type="similarity">
    <text evidence="2">Belongs to the peroxiredoxin family. AhpC/Prx1 subfamily.</text>
</comment>
<name>A0AA40U5E4_9CHLA</name>
<keyword evidence="4" id="KW-0575">Peroxidase</keyword>
<dbReference type="Pfam" id="PF10417">
    <property type="entry name" value="1-cysPrx_C"/>
    <property type="match status" value="1"/>
</dbReference>
<dbReference type="SUPFAM" id="SSF52833">
    <property type="entry name" value="Thioredoxin-like"/>
    <property type="match status" value="1"/>
</dbReference>
<proteinExistence type="inferred from homology"/>